<dbReference type="PANTHER" id="PTHR21621:SF0">
    <property type="entry name" value="BETA-CITRYLGLUTAMATE SYNTHASE B-RELATED"/>
    <property type="match status" value="1"/>
</dbReference>
<protein>
    <submittedName>
        <fullName evidence="2">STM4014 family protein</fullName>
    </submittedName>
</protein>
<name>A0ABV3D347_STREX</name>
<proteinExistence type="predicted"/>
<dbReference type="PANTHER" id="PTHR21621">
    <property type="entry name" value="RIBOSOMAL PROTEIN S6 MODIFICATION PROTEIN"/>
    <property type="match status" value="1"/>
</dbReference>
<feature type="region of interest" description="Disordered" evidence="1">
    <location>
        <begin position="366"/>
        <end position="387"/>
    </location>
</feature>
<sequence length="387" mass="40614">MTPAPRLVVVGDPAGRRVAFFQDALRTAGLPGARVVSWPEVLRGSARFSSGETVRIDSPGEDAEADRLLRDVDDPARVEGTGLWYERFTEAVAGLARSVTEAGAALVDDPAELAALFDKRLGHGLLYAAGVPVPQSPTSGPAAPVVRGWEHLGSLMAEAGMRRVFVKPAHGSSASGVLALETNAAGRVQTTTSVERGPDGRLYNSLRVRRYTSEREVAALVDALAPDGLHVERWLPKATQGGRAADLRVVVIDGRATHAVLRTSRSPMTNLHLGGARGDLDAARAAIAASGGRWKDVLDVCERAAAVFPGTRCVGVDLLPTAGWRRFAVGEVNAFGDLLPGLLGLPGSGAEGLDTYGAQVAAQFTRTGRTDTRPTHAIPRTTGTSTT</sequence>
<evidence type="ECO:0000256" key="1">
    <source>
        <dbReference type="SAM" id="MobiDB-lite"/>
    </source>
</evidence>
<dbReference type="SUPFAM" id="SSF56059">
    <property type="entry name" value="Glutathione synthetase ATP-binding domain-like"/>
    <property type="match status" value="1"/>
</dbReference>
<evidence type="ECO:0000313" key="2">
    <source>
        <dbReference type="EMBL" id="MEU7296910.1"/>
    </source>
</evidence>
<dbReference type="RefSeq" id="WP_359213570.1">
    <property type="nucleotide sequence ID" value="NZ_JBEZAM010000051.1"/>
</dbReference>
<dbReference type="EMBL" id="JBEZAM010000051">
    <property type="protein sequence ID" value="MEU7296910.1"/>
    <property type="molecule type" value="Genomic_DNA"/>
</dbReference>
<dbReference type="Proteomes" id="UP001551210">
    <property type="component" value="Unassembled WGS sequence"/>
</dbReference>
<evidence type="ECO:0000313" key="3">
    <source>
        <dbReference type="Proteomes" id="UP001551210"/>
    </source>
</evidence>
<keyword evidence="3" id="KW-1185">Reference proteome</keyword>
<organism evidence="2 3">
    <name type="scientific">Streptomyces exfoliatus</name>
    <name type="common">Streptomyces hydrogenans</name>
    <dbReference type="NCBI Taxonomy" id="1905"/>
    <lineage>
        <taxon>Bacteria</taxon>
        <taxon>Bacillati</taxon>
        <taxon>Actinomycetota</taxon>
        <taxon>Actinomycetes</taxon>
        <taxon>Kitasatosporales</taxon>
        <taxon>Streptomycetaceae</taxon>
        <taxon>Streptomyces</taxon>
    </lineage>
</organism>
<accession>A0ABV3D347</accession>
<dbReference type="NCBIfam" id="NF038074">
    <property type="entry name" value="fam_STM4014"/>
    <property type="match status" value="1"/>
</dbReference>
<reference evidence="2 3" key="1">
    <citation type="submission" date="2024-06" db="EMBL/GenBank/DDBJ databases">
        <title>The Natural Products Discovery Center: Release of the First 8490 Sequenced Strains for Exploring Actinobacteria Biosynthetic Diversity.</title>
        <authorList>
            <person name="Kalkreuter E."/>
            <person name="Kautsar S.A."/>
            <person name="Yang D."/>
            <person name="Bader C.D."/>
            <person name="Teijaro C.N."/>
            <person name="Fluegel L."/>
            <person name="Davis C.M."/>
            <person name="Simpson J.R."/>
            <person name="Lauterbach L."/>
            <person name="Steele A.D."/>
            <person name="Gui C."/>
            <person name="Meng S."/>
            <person name="Li G."/>
            <person name="Viehrig K."/>
            <person name="Ye F."/>
            <person name="Su P."/>
            <person name="Kiefer A.F."/>
            <person name="Nichols A."/>
            <person name="Cepeda A.J."/>
            <person name="Yan W."/>
            <person name="Fan B."/>
            <person name="Jiang Y."/>
            <person name="Adhikari A."/>
            <person name="Zheng C.-J."/>
            <person name="Schuster L."/>
            <person name="Cowan T.M."/>
            <person name="Smanski M.J."/>
            <person name="Chevrette M.G."/>
            <person name="De Carvalho L.P.S."/>
            <person name="Shen B."/>
        </authorList>
    </citation>
    <scope>NUCLEOTIDE SEQUENCE [LARGE SCALE GENOMIC DNA]</scope>
    <source>
        <strain evidence="2 3">NPDC045705</strain>
    </source>
</reference>
<gene>
    <name evidence="2" type="ORF">AB0A76_27530</name>
</gene>
<comment type="caution">
    <text evidence="2">The sequence shown here is derived from an EMBL/GenBank/DDBJ whole genome shotgun (WGS) entry which is preliminary data.</text>
</comment>
<dbReference type="InterPro" id="IPR047778">
    <property type="entry name" value="STM4014-like"/>
</dbReference>
<dbReference type="Gene3D" id="3.30.470.20">
    <property type="entry name" value="ATP-grasp fold, B domain"/>
    <property type="match status" value="1"/>
</dbReference>